<dbReference type="Pfam" id="PF01663">
    <property type="entry name" value="Phosphodiest"/>
    <property type="match status" value="1"/>
</dbReference>
<dbReference type="PANTHER" id="PTHR10151">
    <property type="entry name" value="ECTONUCLEOTIDE PYROPHOSPHATASE/PHOSPHODIESTERASE"/>
    <property type="match status" value="1"/>
</dbReference>
<dbReference type="InterPro" id="IPR002591">
    <property type="entry name" value="Phosphodiest/P_Trfase"/>
</dbReference>
<dbReference type="InterPro" id="IPR017850">
    <property type="entry name" value="Alkaline_phosphatase_core_sf"/>
</dbReference>
<accession>A0A7L5BW66</accession>
<dbReference type="SUPFAM" id="SSF53649">
    <property type="entry name" value="Alkaline phosphatase-like"/>
    <property type="match status" value="1"/>
</dbReference>
<sequence length="487" mass="53076">MNPKFVVVGFDGLRADLVTERNTPNLMRLAERGVRFANQRSVFPTETRVNMTAISTGANAGRHGVVGNRYLDPKIDPEVPFNTFLRTMIDRGQIAYDGRLVEATSLGEMLHRGGKRMAVVASGSEGTSMMKMHDVRQLSGNLTVSCHYPGITTPDAVATEVAARFGPPPDIRHPDTAIVKYATDVFLDYVWPEHSPDVTILWFDEPDTSLHYLGLGTKETQATIQYCDAQFGRILDWAAAHPEVQVIAMSDHGHVAMTWGASVPQFLREAGFSVGDHLQGDADLAILPGHTGKLHARPEHRRTVLRDAVHAMMEQPWCGMMLAKAGIEIEGTLPQSLAFVEHPRSPDIYYTMRTDGGLGRDDLPGRTWYDTTGNALAPGAGQHGGLQKEEVNGFLIAAGSLFRQGVVSEVFSGIPDLHPTILHGLGLAPADSATGRPLLEALTDGPERPASPGIEEFTSAWGRYRQSLRRVKVAGATYLDHGYAETL</sequence>
<dbReference type="RefSeq" id="WP_165100187.1">
    <property type="nucleotide sequence ID" value="NZ_CP049056.1"/>
</dbReference>
<keyword evidence="2" id="KW-1185">Reference proteome</keyword>
<dbReference type="PANTHER" id="PTHR10151:SF120">
    <property type="entry name" value="BIS(5'-ADENOSYL)-TRIPHOSPHATASE"/>
    <property type="match status" value="1"/>
</dbReference>
<dbReference type="GO" id="GO:0016787">
    <property type="term" value="F:hydrolase activity"/>
    <property type="evidence" value="ECO:0007669"/>
    <property type="project" value="UniProtKB-ARBA"/>
</dbReference>
<dbReference type="Gene3D" id="3.40.720.10">
    <property type="entry name" value="Alkaline Phosphatase, subunit A"/>
    <property type="match status" value="2"/>
</dbReference>
<dbReference type="Proteomes" id="UP000503336">
    <property type="component" value="Chromosome"/>
</dbReference>
<gene>
    <name evidence="1" type="ORF">G5B40_15145</name>
</gene>
<dbReference type="KEGG" id="hdh:G5B40_15145"/>
<proteinExistence type="predicted"/>
<dbReference type="EMBL" id="CP049056">
    <property type="protein sequence ID" value="QIE56650.1"/>
    <property type="molecule type" value="Genomic_DNA"/>
</dbReference>
<evidence type="ECO:0000313" key="2">
    <source>
        <dbReference type="Proteomes" id="UP000503336"/>
    </source>
</evidence>
<organism evidence="1 2">
    <name type="scientific">Pikeienuella piscinae</name>
    <dbReference type="NCBI Taxonomy" id="2748098"/>
    <lineage>
        <taxon>Bacteria</taxon>
        <taxon>Pseudomonadati</taxon>
        <taxon>Pseudomonadota</taxon>
        <taxon>Alphaproteobacteria</taxon>
        <taxon>Rhodobacterales</taxon>
        <taxon>Paracoccaceae</taxon>
        <taxon>Pikeienuella</taxon>
    </lineage>
</organism>
<dbReference type="AlphaFoldDB" id="A0A7L5BW66"/>
<reference evidence="1 2" key="1">
    <citation type="submission" date="2020-02" db="EMBL/GenBank/DDBJ databases">
        <title>complete genome sequence of Rhodobacteraceae bacterium.</title>
        <authorList>
            <person name="Park J."/>
            <person name="Kim Y.-S."/>
            <person name="Kim K.-H."/>
        </authorList>
    </citation>
    <scope>NUCLEOTIDE SEQUENCE [LARGE SCALE GENOMIC DNA]</scope>
    <source>
        <strain evidence="1 2">RR4-56</strain>
    </source>
</reference>
<protein>
    <submittedName>
        <fullName evidence="1">Alkaline phosphatase family protein</fullName>
    </submittedName>
</protein>
<name>A0A7L5BW66_9RHOB</name>
<evidence type="ECO:0000313" key="1">
    <source>
        <dbReference type="EMBL" id="QIE56650.1"/>
    </source>
</evidence>